<organism evidence="2 3">
    <name type="scientific">Glycomyces paridis</name>
    <dbReference type="NCBI Taxonomy" id="2126555"/>
    <lineage>
        <taxon>Bacteria</taxon>
        <taxon>Bacillati</taxon>
        <taxon>Actinomycetota</taxon>
        <taxon>Actinomycetes</taxon>
        <taxon>Glycomycetales</taxon>
        <taxon>Glycomycetaceae</taxon>
        <taxon>Glycomyces</taxon>
    </lineage>
</organism>
<dbReference type="AlphaFoldDB" id="A0A4S8P6I8"/>
<evidence type="ECO:0000313" key="2">
    <source>
        <dbReference type="EMBL" id="THV25903.1"/>
    </source>
</evidence>
<accession>A0A4S8P6I8</accession>
<dbReference type="PANTHER" id="PTHR35339">
    <property type="entry name" value="LINALOOL DEHYDRATASE_ISOMERASE DOMAIN-CONTAINING PROTEIN"/>
    <property type="match status" value="1"/>
</dbReference>
<name>A0A4S8P6I8_9ACTN</name>
<comment type="caution">
    <text evidence="2">The sequence shown here is derived from an EMBL/GenBank/DDBJ whole genome shotgun (WGS) entry which is preliminary data.</text>
</comment>
<dbReference type="InterPro" id="IPR016624">
    <property type="entry name" value="UCP014753"/>
</dbReference>
<gene>
    <name evidence="2" type="ORF">E9998_19385</name>
</gene>
<feature type="non-terminal residue" evidence="2">
    <location>
        <position position="144"/>
    </location>
</feature>
<dbReference type="EMBL" id="STGX01000016">
    <property type="protein sequence ID" value="THV25903.1"/>
    <property type="molecule type" value="Genomic_DNA"/>
</dbReference>
<sequence>MIACASVTSPIRTYGPLEQSRNGWASAALAIGRPAVDLAAQGPGAAPVTMSNHSHHEDWFELLTRPLWGLAAAETVPDEVWAALRDALARALDPQDPWYVGDPAQGGQRMVEAAAVGWGLALAPERLWEPLGPKAKDNVAAWLS</sequence>
<keyword evidence="3" id="KW-1185">Reference proteome</keyword>
<evidence type="ECO:0000259" key="1">
    <source>
        <dbReference type="Pfam" id="PF10022"/>
    </source>
</evidence>
<feature type="domain" description="DUF2264" evidence="1">
    <location>
        <begin position="21"/>
        <end position="144"/>
    </location>
</feature>
<dbReference type="PANTHER" id="PTHR35339:SF4">
    <property type="entry name" value="LINALOOL DEHYDRATASE_ISOMERASE DOMAIN-CONTAINING PROTEIN"/>
    <property type="match status" value="1"/>
</dbReference>
<protein>
    <submittedName>
        <fullName evidence="2">DUF2264 domain-containing protein</fullName>
    </submittedName>
</protein>
<dbReference type="Proteomes" id="UP000305792">
    <property type="component" value="Unassembled WGS sequence"/>
</dbReference>
<proteinExistence type="predicted"/>
<dbReference type="InterPro" id="IPR049349">
    <property type="entry name" value="DUF2264_N"/>
</dbReference>
<evidence type="ECO:0000313" key="3">
    <source>
        <dbReference type="Proteomes" id="UP000305792"/>
    </source>
</evidence>
<dbReference type="Pfam" id="PF10022">
    <property type="entry name" value="DUF2264"/>
    <property type="match status" value="1"/>
</dbReference>
<reference evidence="2 3" key="1">
    <citation type="journal article" date="2018" name="Int. J. Syst. Evol. Microbiol.">
        <title>Glycomyces paridis sp. nov., isolated from the medicinal plant Paris polyphylla.</title>
        <authorList>
            <person name="Fang X.M."/>
            <person name="Bai J.L."/>
            <person name="Su J."/>
            <person name="Zhao L.L."/>
            <person name="Liu H.Y."/>
            <person name="Ma B.P."/>
            <person name="Zhang Y.Q."/>
            <person name="Yu L.Y."/>
        </authorList>
    </citation>
    <scope>NUCLEOTIDE SEQUENCE [LARGE SCALE GENOMIC DNA]</scope>
    <source>
        <strain evidence="2 3">CPCC 204357</strain>
    </source>
</reference>